<keyword evidence="2" id="KW-0813">Transport</keyword>
<evidence type="ECO:0000256" key="3">
    <source>
        <dbReference type="ARBA" id="ARBA00022729"/>
    </source>
</evidence>
<dbReference type="Pfam" id="PF00496">
    <property type="entry name" value="SBP_bac_5"/>
    <property type="match status" value="1"/>
</dbReference>
<accession>A0ABN2LCH4</accession>
<dbReference type="PANTHER" id="PTHR30290:SF9">
    <property type="entry name" value="OLIGOPEPTIDE-BINDING PROTEIN APPA"/>
    <property type="match status" value="1"/>
</dbReference>
<proteinExistence type="inferred from homology"/>
<organism evidence="6 7">
    <name type="scientific">Leucobacter iarius</name>
    <dbReference type="NCBI Taxonomy" id="333963"/>
    <lineage>
        <taxon>Bacteria</taxon>
        <taxon>Bacillati</taxon>
        <taxon>Actinomycetota</taxon>
        <taxon>Actinomycetes</taxon>
        <taxon>Micrococcales</taxon>
        <taxon>Microbacteriaceae</taxon>
        <taxon>Leucobacter</taxon>
    </lineage>
</organism>
<gene>
    <name evidence="6" type="ORF">GCM10009768_07540</name>
</gene>
<keyword evidence="7" id="KW-1185">Reference proteome</keyword>
<evidence type="ECO:0000256" key="2">
    <source>
        <dbReference type="ARBA" id="ARBA00022448"/>
    </source>
</evidence>
<name>A0ABN2LCH4_9MICO</name>
<dbReference type="InterPro" id="IPR000914">
    <property type="entry name" value="SBP_5_dom"/>
</dbReference>
<sequence length="533" mass="57408">MIPKRSRTGRAQRFAAATAATLAAALLLAGCAPASGGSGSGDATAKTVSGGQLKLGRAAAVDSLDLNQQITANNAFAIDQVFEPLVSFDETGKIVPWLAEKYEIDQAGLVYTFTLRSGVKFSDGTAMTPADVVFSLQRHLKVGGPLPLEAPIASIEPGSGDAAKNTVVITLKQAYTPFLSELSGFANGIFPKDFGGKTEAEFFKKPVGTGPFAVESWDPNGDLVFAKNTHYWQSGKPHLDKLVYTVVPDDTQLQQQLTAGQIDAIEDVPASAAKQLGSGSATKLVKTGSWEIEQLFFNTQDPRFADEHVRRAIAHALDRDGITKATTFGTAEVANSLIPPTIEYSADTEKGIALGFDTEAAKAELAKSKYPKGFETTLMIASGNSQRAQIAQIVQEALAKIGITVKIEQIDLAAFRERFKAYKFDFMINSGQSDAPDPNGLVTFQADPDGFSKSYWTHYTDAKVTELMHEGRTTPDGDARKKIYVEIQQILAQQVPYIPLFYPSNLKATTAKVQGLVVRPNGSIRFQDAWISK</sequence>
<comment type="similarity">
    <text evidence="1">Belongs to the bacterial solute-binding protein 5 family.</text>
</comment>
<comment type="caution">
    <text evidence="6">The sequence shown here is derived from an EMBL/GenBank/DDBJ whole genome shotgun (WGS) entry which is preliminary data.</text>
</comment>
<dbReference type="PANTHER" id="PTHR30290">
    <property type="entry name" value="PERIPLASMIC BINDING COMPONENT OF ABC TRANSPORTER"/>
    <property type="match status" value="1"/>
</dbReference>
<protein>
    <submittedName>
        <fullName evidence="6">Peptide-binding protein</fullName>
    </submittedName>
</protein>
<dbReference type="Gene3D" id="3.90.76.10">
    <property type="entry name" value="Dipeptide-binding Protein, Domain 1"/>
    <property type="match status" value="1"/>
</dbReference>
<dbReference type="PROSITE" id="PS51257">
    <property type="entry name" value="PROKAR_LIPOPROTEIN"/>
    <property type="match status" value="1"/>
</dbReference>
<reference evidence="6 7" key="1">
    <citation type="journal article" date="2019" name="Int. J. Syst. Evol. Microbiol.">
        <title>The Global Catalogue of Microorganisms (GCM) 10K type strain sequencing project: providing services to taxonomists for standard genome sequencing and annotation.</title>
        <authorList>
            <consortium name="The Broad Institute Genomics Platform"/>
            <consortium name="The Broad Institute Genome Sequencing Center for Infectious Disease"/>
            <person name="Wu L."/>
            <person name="Ma J."/>
        </authorList>
    </citation>
    <scope>NUCLEOTIDE SEQUENCE [LARGE SCALE GENOMIC DNA]</scope>
    <source>
        <strain evidence="6 7">JCM 14736</strain>
    </source>
</reference>
<evidence type="ECO:0000256" key="4">
    <source>
        <dbReference type="SAM" id="SignalP"/>
    </source>
</evidence>
<evidence type="ECO:0000259" key="5">
    <source>
        <dbReference type="Pfam" id="PF00496"/>
    </source>
</evidence>
<dbReference type="Gene3D" id="3.10.105.10">
    <property type="entry name" value="Dipeptide-binding Protein, Domain 3"/>
    <property type="match status" value="1"/>
</dbReference>
<keyword evidence="3 4" id="KW-0732">Signal</keyword>
<dbReference type="SUPFAM" id="SSF53850">
    <property type="entry name" value="Periplasmic binding protein-like II"/>
    <property type="match status" value="1"/>
</dbReference>
<dbReference type="CDD" id="cd00995">
    <property type="entry name" value="PBP2_NikA_DppA_OppA_like"/>
    <property type="match status" value="1"/>
</dbReference>
<evidence type="ECO:0000313" key="6">
    <source>
        <dbReference type="EMBL" id="GAA1781065.1"/>
    </source>
</evidence>
<feature type="signal peptide" evidence="4">
    <location>
        <begin position="1"/>
        <end position="34"/>
    </location>
</feature>
<dbReference type="EMBL" id="BAAAOB010000001">
    <property type="protein sequence ID" value="GAA1781065.1"/>
    <property type="molecule type" value="Genomic_DNA"/>
</dbReference>
<dbReference type="Proteomes" id="UP001500851">
    <property type="component" value="Unassembled WGS sequence"/>
</dbReference>
<dbReference type="Gene3D" id="3.40.190.10">
    <property type="entry name" value="Periplasmic binding protein-like II"/>
    <property type="match status" value="1"/>
</dbReference>
<feature type="chain" id="PRO_5045985143" evidence="4">
    <location>
        <begin position="35"/>
        <end position="533"/>
    </location>
</feature>
<evidence type="ECO:0000313" key="7">
    <source>
        <dbReference type="Proteomes" id="UP001500851"/>
    </source>
</evidence>
<evidence type="ECO:0000256" key="1">
    <source>
        <dbReference type="ARBA" id="ARBA00005695"/>
    </source>
</evidence>
<dbReference type="InterPro" id="IPR039424">
    <property type="entry name" value="SBP_5"/>
</dbReference>
<feature type="domain" description="Solute-binding protein family 5" evidence="5">
    <location>
        <begin position="93"/>
        <end position="446"/>
    </location>
</feature>
<dbReference type="PIRSF" id="PIRSF002741">
    <property type="entry name" value="MppA"/>
    <property type="match status" value="1"/>
</dbReference>
<dbReference type="InterPro" id="IPR030678">
    <property type="entry name" value="Peptide/Ni-bd"/>
</dbReference>